<keyword evidence="3" id="KW-1185">Reference proteome</keyword>
<dbReference type="CDD" id="cd03419">
    <property type="entry name" value="GRX_GRXh_1_2_like"/>
    <property type="match status" value="1"/>
</dbReference>
<evidence type="ECO:0000259" key="1">
    <source>
        <dbReference type="Pfam" id="PF00462"/>
    </source>
</evidence>
<name>A0AAQ3QJ54_9LILI</name>
<accession>A0AAQ3QJ54</accession>
<dbReference type="EMBL" id="CP136895">
    <property type="protein sequence ID" value="WOL10065.1"/>
    <property type="molecule type" value="Genomic_DNA"/>
</dbReference>
<protein>
    <submittedName>
        <fullName evidence="2">Monothiol glutaredoxin-S6</fullName>
    </submittedName>
</protein>
<dbReference type="Gene3D" id="3.40.30.10">
    <property type="entry name" value="Glutaredoxin"/>
    <property type="match status" value="1"/>
</dbReference>
<dbReference type="PROSITE" id="PS51354">
    <property type="entry name" value="GLUTAREDOXIN_2"/>
    <property type="match status" value="1"/>
</dbReference>
<evidence type="ECO:0000313" key="3">
    <source>
        <dbReference type="Proteomes" id="UP001327560"/>
    </source>
</evidence>
<dbReference type="PANTHER" id="PTHR45694">
    <property type="entry name" value="GLUTAREDOXIN 2"/>
    <property type="match status" value="1"/>
</dbReference>
<dbReference type="GO" id="GO:0015038">
    <property type="term" value="F:glutathione disulfide oxidoreductase activity"/>
    <property type="evidence" value="ECO:0007669"/>
    <property type="project" value="TreeGrafter"/>
</dbReference>
<gene>
    <name evidence="2" type="ORF">Cni_G18819</name>
</gene>
<feature type="domain" description="Glutaredoxin" evidence="1">
    <location>
        <begin position="69"/>
        <end position="121"/>
    </location>
</feature>
<organism evidence="2 3">
    <name type="scientific">Canna indica</name>
    <name type="common">Indian-shot</name>
    <dbReference type="NCBI Taxonomy" id="4628"/>
    <lineage>
        <taxon>Eukaryota</taxon>
        <taxon>Viridiplantae</taxon>
        <taxon>Streptophyta</taxon>
        <taxon>Embryophyta</taxon>
        <taxon>Tracheophyta</taxon>
        <taxon>Spermatophyta</taxon>
        <taxon>Magnoliopsida</taxon>
        <taxon>Liliopsida</taxon>
        <taxon>Zingiberales</taxon>
        <taxon>Cannaceae</taxon>
        <taxon>Canna</taxon>
    </lineage>
</organism>
<sequence>MDPNENEFGNPGHIHPGASALLSRGVFIEKEVSLGEGSLLLRLTDSSESEEHRPWKSSCPCEISSIKLYSLRAKRVFSELQEKPFVVELDLRDDGGEIQDVLLDLVGRRTVPQVFINSQHIGGSDVKKYEYPFWFIYCLILTRYYGSTCEWTASETSGEELIVVTIGVLIAVIKGETKFYVSSCG</sequence>
<dbReference type="Proteomes" id="UP001327560">
    <property type="component" value="Chromosome 6"/>
</dbReference>
<proteinExistence type="predicted"/>
<evidence type="ECO:0000313" key="2">
    <source>
        <dbReference type="EMBL" id="WOL10065.1"/>
    </source>
</evidence>
<dbReference type="SUPFAM" id="SSF52833">
    <property type="entry name" value="Thioredoxin-like"/>
    <property type="match status" value="1"/>
</dbReference>
<dbReference type="GO" id="GO:0034599">
    <property type="term" value="P:cellular response to oxidative stress"/>
    <property type="evidence" value="ECO:0007669"/>
    <property type="project" value="TreeGrafter"/>
</dbReference>
<reference evidence="2 3" key="1">
    <citation type="submission" date="2023-10" db="EMBL/GenBank/DDBJ databases">
        <title>Chromosome-scale genome assembly provides insights into flower coloration mechanisms of Canna indica.</title>
        <authorList>
            <person name="Li C."/>
        </authorList>
    </citation>
    <scope>NUCLEOTIDE SEQUENCE [LARGE SCALE GENOMIC DNA]</scope>
    <source>
        <tissue evidence="2">Flower</tissue>
    </source>
</reference>
<dbReference type="GO" id="GO:0005737">
    <property type="term" value="C:cytoplasm"/>
    <property type="evidence" value="ECO:0007669"/>
    <property type="project" value="TreeGrafter"/>
</dbReference>
<dbReference type="InterPro" id="IPR036249">
    <property type="entry name" value="Thioredoxin-like_sf"/>
</dbReference>
<dbReference type="Pfam" id="PF00462">
    <property type="entry name" value="Glutaredoxin"/>
    <property type="match status" value="1"/>
</dbReference>
<dbReference type="InterPro" id="IPR002109">
    <property type="entry name" value="Glutaredoxin"/>
</dbReference>
<dbReference type="PANTHER" id="PTHR45694:SF4">
    <property type="entry name" value="GLUTAREDOXIN-C3"/>
    <property type="match status" value="1"/>
</dbReference>
<dbReference type="AlphaFoldDB" id="A0AAQ3QJ54"/>